<dbReference type="InterPro" id="IPR020904">
    <property type="entry name" value="Sc_DH/Rdtase_CS"/>
</dbReference>
<dbReference type="PRINTS" id="PR00081">
    <property type="entry name" value="GDHRDH"/>
</dbReference>
<dbReference type="Gene3D" id="3.40.50.720">
    <property type="entry name" value="NAD(P)-binding Rossmann-like Domain"/>
    <property type="match status" value="1"/>
</dbReference>
<evidence type="ECO:0000256" key="1">
    <source>
        <dbReference type="ARBA" id="ARBA00006484"/>
    </source>
</evidence>
<protein>
    <submittedName>
        <fullName evidence="2">SDR family NAD(P)-dependent oxidoreductase</fullName>
        <ecNumber evidence="2">1.1.1.-</ecNumber>
    </submittedName>
</protein>
<dbReference type="PANTHER" id="PTHR42879">
    <property type="entry name" value="3-OXOACYL-(ACYL-CARRIER-PROTEIN) REDUCTASE"/>
    <property type="match status" value="1"/>
</dbReference>
<dbReference type="Proteomes" id="UP001597299">
    <property type="component" value="Unassembled WGS sequence"/>
</dbReference>
<evidence type="ECO:0000313" key="2">
    <source>
        <dbReference type="EMBL" id="MFD2142922.1"/>
    </source>
</evidence>
<comment type="caution">
    <text evidence="2">The sequence shown here is derived from an EMBL/GenBank/DDBJ whole genome shotgun (WGS) entry which is preliminary data.</text>
</comment>
<dbReference type="Pfam" id="PF13561">
    <property type="entry name" value="adh_short_C2"/>
    <property type="match status" value="1"/>
</dbReference>
<dbReference type="RefSeq" id="WP_213356114.1">
    <property type="nucleotide sequence ID" value="NZ_JAHBGB010000044.1"/>
</dbReference>
<dbReference type="InterPro" id="IPR050259">
    <property type="entry name" value="SDR"/>
</dbReference>
<proteinExistence type="inferred from homology"/>
<dbReference type="GO" id="GO:0016491">
    <property type="term" value="F:oxidoreductase activity"/>
    <property type="evidence" value="ECO:0007669"/>
    <property type="project" value="UniProtKB-KW"/>
</dbReference>
<dbReference type="InterPro" id="IPR036291">
    <property type="entry name" value="NAD(P)-bd_dom_sf"/>
</dbReference>
<reference evidence="3" key="1">
    <citation type="journal article" date="2019" name="Int. J. Syst. Evol. Microbiol.">
        <title>The Global Catalogue of Microorganisms (GCM) 10K type strain sequencing project: providing services to taxonomists for standard genome sequencing and annotation.</title>
        <authorList>
            <consortium name="The Broad Institute Genomics Platform"/>
            <consortium name="The Broad Institute Genome Sequencing Center for Infectious Disease"/>
            <person name="Wu L."/>
            <person name="Ma J."/>
        </authorList>
    </citation>
    <scope>NUCLEOTIDE SEQUENCE [LARGE SCALE GENOMIC DNA]</scope>
    <source>
        <strain evidence="3">CCM 7435</strain>
    </source>
</reference>
<dbReference type="EMBL" id="JBHUHD010000001">
    <property type="protein sequence ID" value="MFD2142922.1"/>
    <property type="molecule type" value="Genomic_DNA"/>
</dbReference>
<keyword evidence="2" id="KW-0560">Oxidoreductase</keyword>
<name>A0ABW4Z389_9HYPH</name>
<dbReference type="PROSITE" id="PS00061">
    <property type="entry name" value="ADH_SHORT"/>
    <property type="match status" value="1"/>
</dbReference>
<dbReference type="PRINTS" id="PR00080">
    <property type="entry name" value="SDRFAMILY"/>
</dbReference>
<dbReference type="PANTHER" id="PTHR42879:SF2">
    <property type="entry name" value="3-OXOACYL-[ACYL-CARRIER-PROTEIN] REDUCTASE FABG"/>
    <property type="match status" value="1"/>
</dbReference>
<accession>A0ABW4Z389</accession>
<comment type="similarity">
    <text evidence="1">Belongs to the short-chain dehydrogenases/reductases (SDR) family.</text>
</comment>
<sequence length="282" mass="29314">MSADIDGRRPSPPAELSGRVAVVLGGGSIGPGWGIGKAVSVLFARAGARIVVGDRELRSAEETCEIILAEGGEARAIGLDVTDDTALTGALQQVLDQHGRIDVLYFNVGIGKAGPSIATSPADWRRICDANLTALHVATTSVLPAMQAARRGVILATSSIAGIRDVGYPHLAYGSTKAAMIQYLRLLAVEYAPYGIRANTIIPGLIDTPRIEKTVANAYGSASLAEMKELRASQCPLGRMGTAFDVAEAALFLASDRAAYITGTELRIDAGLAATTRQPGGT</sequence>
<dbReference type="EC" id="1.1.1.-" evidence="2"/>
<organism evidence="2 3">
    <name type="scientific">Ancylobacter oerskovii</name>
    <dbReference type="NCBI Taxonomy" id="459519"/>
    <lineage>
        <taxon>Bacteria</taxon>
        <taxon>Pseudomonadati</taxon>
        <taxon>Pseudomonadota</taxon>
        <taxon>Alphaproteobacteria</taxon>
        <taxon>Hyphomicrobiales</taxon>
        <taxon>Xanthobacteraceae</taxon>
        <taxon>Ancylobacter</taxon>
    </lineage>
</organism>
<gene>
    <name evidence="2" type="ORF">ACFSNC_21145</name>
</gene>
<evidence type="ECO:0000313" key="3">
    <source>
        <dbReference type="Proteomes" id="UP001597299"/>
    </source>
</evidence>
<keyword evidence="3" id="KW-1185">Reference proteome</keyword>
<dbReference type="SUPFAM" id="SSF51735">
    <property type="entry name" value="NAD(P)-binding Rossmann-fold domains"/>
    <property type="match status" value="1"/>
</dbReference>
<dbReference type="CDD" id="cd05233">
    <property type="entry name" value="SDR_c"/>
    <property type="match status" value="1"/>
</dbReference>
<dbReference type="InterPro" id="IPR002347">
    <property type="entry name" value="SDR_fam"/>
</dbReference>